<feature type="compositionally biased region" description="Basic and acidic residues" evidence="1">
    <location>
        <begin position="48"/>
        <end position="60"/>
    </location>
</feature>
<organism evidence="2 3">
    <name type="scientific">Punica granatum</name>
    <name type="common">Pomegranate</name>
    <dbReference type="NCBI Taxonomy" id="22663"/>
    <lineage>
        <taxon>Eukaryota</taxon>
        <taxon>Viridiplantae</taxon>
        <taxon>Streptophyta</taxon>
        <taxon>Embryophyta</taxon>
        <taxon>Tracheophyta</taxon>
        <taxon>Spermatophyta</taxon>
        <taxon>Magnoliopsida</taxon>
        <taxon>eudicotyledons</taxon>
        <taxon>Gunneridae</taxon>
        <taxon>Pentapetalae</taxon>
        <taxon>rosids</taxon>
        <taxon>malvids</taxon>
        <taxon>Myrtales</taxon>
        <taxon>Lythraceae</taxon>
        <taxon>Punica</taxon>
    </lineage>
</organism>
<protein>
    <submittedName>
        <fullName evidence="2">Uncharacterized protein</fullName>
    </submittedName>
</protein>
<accession>A0A2I0KQR6</accession>
<evidence type="ECO:0000313" key="3">
    <source>
        <dbReference type="Proteomes" id="UP000233551"/>
    </source>
</evidence>
<feature type="region of interest" description="Disordered" evidence="1">
    <location>
        <begin position="48"/>
        <end position="72"/>
    </location>
</feature>
<name>A0A2I0KQR6_PUNGR</name>
<feature type="non-terminal residue" evidence="2">
    <location>
        <position position="72"/>
    </location>
</feature>
<reference evidence="2 3" key="1">
    <citation type="submission" date="2017-11" db="EMBL/GenBank/DDBJ databases">
        <title>De-novo sequencing of pomegranate (Punica granatum L.) genome.</title>
        <authorList>
            <person name="Akparov Z."/>
            <person name="Amiraslanov A."/>
            <person name="Hajiyeva S."/>
            <person name="Abbasov M."/>
            <person name="Kaur K."/>
            <person name="Hamwieh A."/>
            <person name="Solovyev V."/>
            <person name="Salamov A."/>
            <person name="Braich B."/>
            <person name="Kosarev P."/>
            <person name="Mahmoud A."/>
            <person name="Hajiyev E."/>
            <person name="Babayeva S."/>
            <person name="Izzatullayeva V."/>
            <person name="Mammadov A."/>
            <person name="Mammadov A."/>
            <person name="Sharifova S."/>
            <person name="Ojaghi J."/>
            <person name="Eynullazada K."/>
            <person name="Bayramov B."/>
            <person name="Abdulazimova A."/>
            <person name="Shahmuradov I."/>
        </authorList>
    </citation>
    <scope>NUCLEOTIDE SEQUENCE [LARGE SCALE GENOMIC DNA]</scope>
    <source>
        <strain evidence="3">cv. AG2017</strain>
        <tissue evidence="2">Leaf</tissue>
    </source>
</reference>
<evidence type="ECO:0000313" key="2">
    <source>
        <dbReference type="EMBL" id="PKI70834.1"/>
    </source>
</evidence>
<dbReference type="Proteomes" id="UP000233551">
    <property type="component" value="Unassembled WGS sequence"/>
</dbReference>
<gene>
    <name evidence="2" type="ORF">CRG98_008725</name>
</gene>
<dbReference type="STRING" id="22663.A0A2I0KQR6"/>
<dbReference type="EMBL" id="PGOL01000426">
    <property type="protein sequence ID" value="PKI70834.1"/>
    <property type="molecule type" value="Genomic_DNA"/>
</dbReference>
<keyword evidence="3" id="KW-1185">Reference proteome</keyword>
<evidence type="ECO:0000256" key="1">
    <source>
        <dbReference type="SAM" id="MobiDB-lite"/>
    </source>
</evidence>
<dbReference type="AlphaFoldDB" id="A0A2I0KQR6"/>
<proteinExistence type="predicted"/>
<sequence>MVIARTPPMEKERIRKRPRLAWDVPPPEEEALERPAVAAHKLVVERHITPPRRDDDREGHYAFSLGENLTPR</sequence>
<comment type="caution">
    <text evidence="2">The sequence shown here is derived from an EMBL/GenBank/DDBJ whole genome shotgun (WGS) entry which is preliminary data.</text>
</comment>